<evidence type="ECO:0000313" key="3">
    <source>
        <dbReference type="Proteomes" id="UP000664417"/>
    </source>
</evidence>
<sequence length="1056" mass="116067">MLNLFPPGSLSQSVITTVWLGIWVIVFFNLRLGWSLSGLIIPGYLVPLMVLKPVSATVILLEGVVTYVLGAFLFKVLPRWGIGWSVFGRDRFFMLVLLSVIVRVLGDGFVLPWVLTELDRWYSIPFEVRGQLHSFGLIIVALIANYFWGQGVRRGFVPFGVVLTVTYLLVRFVLLPYTNFSISNVEYLYEDVAGDILAAPKAYIILITAAFIASRMNLLYGWEFNGILVPSLMALLWYQPAKLVISLLEAALVLGMGTLLLRSRLFAGVTVEGARKLLLFFNIGFLYKMGLGFLLAAVAPDLKTTDFFGIGYLITTLLAVKMHDKDLLLPMTRATLQVSFTAALIANGIGFLLTYVPHALAVEAPEQERGLPEPAGRFTDLNRHMPLMLYRGNAVTQSRRPDGWELVRFGEALTLLLDAPADSADATVAKARERLRGLGYGLSILEDRWFYLHETEPVRGWGLYLIDSRPQRDLLLQVNAPLEESLTLPAGLNLFRRLGARVLAVNGTSTQTAQAVAVDPLGSPFSFYSVCRRLTGAGRTLQLREQTLANRRILAANVADYDRRRPEALLFVKRAVPEPLPLQVLATVVGEFQTYFSHGPFDNYQRDQVDRGFVELFLDRSGLRRLLAAPVSEQPEAVVSEQLGEPLELWAARQQDGFAAAGGEAYQAPDRPALLLMNDMLLNPLHTLVFDYETLAPEQFEEDLRFIAGRAAALGWSLQRAETADGAPCLLLHEGADRPRRHQGFYVFRLGASAPYSLTVARPVFERHTLDLGLSLFAALRARALLVHGAHFAARRDGAADALAPDNRFTVLNQVYQSLHKAAFDEAFLAVQVRGWAPDPALHGDTTVVAAFDRGVAAMTAADGLARQLVDRLRADGERVALVDGGAATAGYGLGGSPQRRYLAHLPNHHMAALRFSDTRRNRFRDLSDTALTGALAALAIPTLPLEQLPLFGNAGGALPAEQVATLRRFTAYGDVTALAALQADSRLNLFHGFAEKTGARFLLVTGADGRPKALANLAVREPDTPIQLDAGRDPSAQITRFIQRREGLLLFGATP</sequence>
<evidence type="ECO:0000313" key="2">
    <source>
        <dbReference type="EMBL" id="MBO1321102.1"/>
    </source>
</evidence>
<feature type="transmembrane region" description="Helical" evidence="1">
    <location>
        <begin position="305"/>
        <end position="322"/>
    </location>
</feature>
<dbReference type="GO" id="GO:0016020">
    <property type="term" value="C:membrane"/>
    <property type="evidence" value="ECO:0007669"/>
    <property type="project" value="InterPro"/>
</dbReference>
<gene>
    <name evidence="2" type="ORF">J3U88_21665</name>
</gene>
<dbReference type="AlphaFoldDB" id="A0A8J7QAY4"/>
<proteinExistence type="predicted"/>
<keyword evidence="1" id="KW-0812">Transmembrane</keyword>
<feature type="transmembrane region" description="Helical" evidence="1">
    <location>
        <begin position="12"/>
        <end position="34"/>
    </location>
</feature>
<evidence type="ECO:0000256" key="1">
    <source>
        <dbReference type="SAM" id="Phobius"/>
    </source>
</evidence>
<dbReference type="Proteomes" id="UP000664417">
    <property type="component" value="Unassembled WGS sequence"/>
</dbReference>
<dbReference type="EMBL" id="JAFREP010000021">
    <property type="protein sequence ID" value="MBO1321102.1"/>
    <property type="molecule type" value="Genomic_DNA"/>
</dbReference>
<feature type="transmembrane region" description="Helical" evidence="1">
    <location>
        <begin position="220"/>
        <end position="238"/>
    </location>
</feature>
<feature type="transmembrane region" description="Helical" evidence="1">
    <location>
        <begin position="130"/>
        <end position="148"/>
    </location>
</feature>
<keyword evidence="3" id="KW-1185">Reference proteome</keyword>
<keyword evidence="1" id="KW-0472">Membrane</keyword>
<reference evidence="2" key="1">
    <citation type="submission" date="2021-03" db="EMBL/GenBank/DDBJ databases">
        <authorList>
            <person name="Wang G."/>
        </authorList>
    </citation>
    <scope>NUCLEOTIDE SEQUENCE</scope>
    <source>
        <strain evidence="2">KCTC 12899</strain>
    </source>
</reference>
<name>A0A8J7QAY4_9BACT</name>
<dbReference type="RefSeq" id="WP_207861074.1">
    <property type="nucleotide sequence ID" value="NZ_JAFREP010000021.1"/>
</dbReference>
<feature type="transmembrane region" description="Helical" evidence="1">
    <location>
        <begin position="155"/>
        <end position="176"/>
    </location>
</feature>
<accession>A0A8J7QAY4</accession>
<feature type="transmembrane region" description="Helical" evidence="1">
    <location>
        <begin position="277"/>
        <end position="299"/>
    </location>
</feature>
<keyword evidence="1" id="KW-1133">Transmembrane helix</keyword>
<dbReference type="InterPro" id="IPR008338">
    <property type="entry name" value="Capsule_biosynth_CapC"/>
</dbReference>
<comment type="caution">
    <text evidence="2">The sequence shown here is derived from an EMBL/GenBank/DDBJ whole genome shotgun (WGS) entry which is preliminary data.</text>
</comment>
<protein>
    <submittedName>
        <fullName evidence="2">Poly-gamma-glutamate biosynthesis protein PgsC/CapC</fullName>
    </submittedName>
</protein>
<dbReference type="Pfam" id="PF14102">
    <property type="entry name" value="Caps_synth_CapC"/>
    <property type="match status" value="2"/>
</dbReference>
<feature type="transmembrane region" description="Helical" evidence="1">
    <location>
        <begin position="244"/>
        <end position="265"/>
    </location>
</feature>
<feature type="transmembrane region" description="Helical" evidence="1">
    <location>
        <begin position="95"/>
        <end position="115"/>
    </location>
</feature>
<organism evidence="2 3">
    <name type="scientific">Acanthopleuribacter pedis</name>
    <dbReference type="NCBI Taxonomy" id="442870"/>
    <lineage>
        <taxon>Bacteria</taxon>
        <taxon>Pseudomonadati</taxon>
        <taxon>Acidobacteriota</taxon>
        <taxon>Holophagae</taxon>
        <taxon>Acanthopleuribacterales</taxon>
        <taxon>Acanthopleuribacteraceae</taxon>
        <taxon>Acanthopleuribacter</taxon>
    </lineage>
</organism>
<feature type="transmembrane region" description="Helical" evidence="1">
    <location>
        <begin position="196"/>
        <end position="213"/>
    </location>
</feature>
<feature type="transmembrane region" description="Helical" evidence="1">
    <location>
        <begin position="334"/>
        <end position="356"/>
    </location>
</feature>
<dbReference type="GO" id="GO:0045227">
    <property type="term" value="P:capsule polysaccharide biosynthetic process"/>
    <property type="evidence" value="ECO:0007669"/>
    <property type="project" value="InterPro"/>
</dbReference>